<feature type="transmembrane region" description="Helical" evidence="1">
    <location>
        <begin position="150"/>
        <end position="174"/>
    </location>
</feature>
<comment type="caution">
    <text evidence="2">The sequence shown here is derived from an EMBL/GenBank/DDBJ whole genome shotgun (WGS) entry which is preliminary data.</text>
</comment>
<feature type="transmembrane region" description="Helical" evidence="1">
    <location>
        <begin position="366"/>
        <end position="382"/>
    </location>
</feature>
<evidence type="ECO:0008006" key="4">
    <source>
        <dbReference type="Google" id="ProtNLM"/>
    </source>
</evidence>
<feature type="transmembrane region" description="Helical" evidence="1">
    <location>
        <begin position="7"/>
        <end position="28"/>
    </location>
</feature>
<feature type="transmembrane region" description="Helical" evidence="1">
    <location>
        <begin position="186"/>
        <end position="207"/>
    </location>
</feature>
<name>A0A085Z2L3_9FLAO</name>
<keyword evidence="1" id="KW-0472">Membrane</keyword>
<reference evidence="2 3" key="1">
    <citation type="submission" date="2014-07" db="EMBL/GenBank/DDBJ databases">
        <title>Genome of Chryseobacterium formosense LMG 24722.</title>
        <authorList>
            <person name="Pipes S.E."/>
            <person name="Stropko S.J."/>
            <person name="Newman J.D."/>
        </authorList>
    </citation>
    <scope>NUCLEOTIDE SEQUENCE [LARGE SCALE GENOMIC DNA]</scope>
    <source>
        <strain evidence="2 3">LMG 24722</strain>
    </source>
</reference>
<feature type="transmembrane region" description="Helical" evidence="1">
    <location>
        <begin position="298"/>
        <end position="317"/>
    </location>
</feature>
<evidence type="ECO:0000313" key="2">
    <source>
        <dbReference type="EMBL" id="KFE98676.1"/>
    </source>
</evidence>
<feature type="transmembrane region" description="Helical" evidence="1">
    <location>
        <begin position="259"/>
        <end position="277"/>
    </location>
</feature>
<gene>
    <name evidence="2" type="ORF">IX39_14695</name>
</gene>
<feature type="transmembrane region" description="Helical" evidence="1">
    <location>
        <begin position="67"/>
        <end position="89"/>
    </location>
</feature>
<dbReference type="Proteomes" id="UP000028713">
    <property type="component" value="Unassembled WGS sequence"/>
</dbReference>
<feature type="transmembrane region" description="Helical" evidence="1">
    <location>
        <begin position="95"/>
        <end position="112"/>
    </location>
</feature>
<evidence type="ECO:0000256" key="1">
    <source>
        <dbReference type="SAM" id="Phobius"/>
    </source>
</evidence>
<keyword evidence="1" id="KW-0812">Transmembrane</keyword>
<organism evidence="2 3">
    <name type="scientific">Chryseobacterium formosense</name>
    <dbReference type="NCBI Taxonomy" id="236814"/>
    <lineage>
        <taxon>Bacteria</taxon>
        <taxon>Pseudomonadati</taxon>
        <taxon>Bacteroidota</taxon>
        <taxon>Flavobacteriia</taxon>
        <taxon>Flavobacteriales</taxon>
        <taxon>Weeksellaceae</taxon>
        <taxon>Chryseobacterium group</taxon>
        <taxon>Chryseobacterium</taxon>
    </lineage>
</organism>
<dbReference type="AlphaFoldDB" id="A0A085Z2L3"/>
<evidence type="ECO:0000313" key="3">
    <source>
        <dbReference type="Proteomes" id="UP000028713"/>
    </source>
</evidence>
<proteinExistence type="predicted"/>
<dbReference type="STRING" id="236814.IX39_14695"/>
<accession>A0A085Z2L3</accession>
<feature type="transmembrane region" description="Helical" evidence="1">
    <location>
        <begin position="323"/>
        <end position="345"/>
    </location>
</feature>
<protein>
    <recommendedName>
        <fullName evidence="4">Glycosyltransferase RgtA/B/C/D-like domain-containing protein</fullName>
    </recommendedName>
</protein>
<keyword evidence="1" id="KW-1133">Transmembrane helix</keyword>
<sequence>MKINLKFIFIFLLILIYLIQGIQYLLYIPNKLDYFDAELLINYSAGFIRRGLLGEIFIWLHEITGMNLLAITKYFSIITYALLIAYFIYNFTKKNISLFFLLLPSGLFFLLLDNRIRLKDSLLLLLIILCCKIIKLAKNNIFTKLLLLSLVLSVGILLHEMIFFYTVPFLLIYLYSIKKTPLKNVWNFLFIIPVFTFLIVIFSHGFVGAGDIIFENIKSYLPENSYTKDLPTPLFYINSSAKNIIFINFSAYSLGFSRGILYLQYFASLIFVIVRYNDFRNINVFIFKKDNGSLSSSFLATTFLLQLFCAIPLYFIAMDWQRFIFFALISSFIYTYELGGEIGYIKKFHFKIDSFIAKYIAPRNEALTIFVSTVLFVPHLKLGNIDYLFTNGYLMIFNYATKILFSITTL</sequence>
<dbReference type="EMBL" id="JPRP01000002">
    <property type="protein sequence ID" value="KFE98676.1"/>
    <property type="molecule type" value="Genomic_DNA"/>
</dbReference>
<keyword evidence="3" id="KW-1185">Reference proteome</keyword>